<proteinExistence type="predicted"/>
<evidence type="ECO:0000313" key="1">
    <source>
        <dbReference type="EMBL" id="GME70858.1"/>
    </source>
</evidence>
<dbReference type="EMBL" id="BSXS01000106">
    <property type="protein sequence ID" value="GME70858.1"/>
    <property type="molecule type" value="Genomic_DNA"/>
</dbReference>
<protein>
    <submittedName>
        <fullName evidence="1">Unnamed protein product</fullName>
    </submittedName>
</protein>
<keyword evidence="2" id="KW-1185">Reference proteome</keyword>
<accession>A0ACB5SS59</accession>
<gene>
    <name evidence="1" type="ORF">Amon02_000036500</name>
</gene>
<reference evidence="1" key="1">
    <citation type="submission" date="2023-04" db="EMBL/GenBank/DDBJ databases">
        <title>Ambrosiozyma monospora NBRC 10751.</title>
        <authorList>
            <person name="Ichikawa N."/>
            <person name="Sato H."/>
            <person name="Tonouchi N."/>
        </authorList>
    </citation>
    <scope>NUCLEOTIDE SEQUENCE</scope>
    <source>
        <strain evidence="1">NBRC 10751</strain>
    </source>
</reference>
<dbReference type="Proteomes" id="UP001165064">
    <property type="component" value="Unassembled WGS sequence"/>
</dbReference>
<comment type="caution">
    <text evidence="1">The sequence shown here is derived from an EMBL/GenBank/DDBJ whole genome shotgun (WGS) entry which is preliminary data.</text>
</comment>
<name>A0ACB5SS59_AMBMO</name>
<evidence type="ECO:0000313" key="2">
    <source>
        <dbReference type="Proteomes" id="UP001165064"/>
    </source>
</evidence>
<sequence>MSLNPSKIILKLQKRKDQRNEVIQNPQKLPKLDDKHDPMNHTSKIASVRNAEMEIYRSLHTSGVLPTELIPPQFRYSVPEKEPDNGFPPPPDDNDYGAPELYYCDHGDPELDNDSSQSDNGDSEPYVDLSDDEQEQQNPIEDPPITVVDAYLMQMLLQKLEARLTDNNADLAHTDEATFDALLDSQPKEITEAEIKTTFFNLFEATIKGLKTRLYWSAVVDHLVDGSFSYAQFDKFVSDARIDFQDKLDTLALPDARCLVRRVERMLKRVNGCFLRITYCKNRCMAFTDAFKDIQCCQSCKQRRDNKIWFGYFDVSLLIAAILSNPSLVKRMEDYNVKIMNDIFGTKRYKQLCEMKDANGNRLIKSDKDLFFTVMSDGVNVMNKEHLGVDVYCLVIQNLPPDLRYERGFVHIAMSTPSCSDNKYLHTFLYPLTETLKKLSTDGLTVEVVEKMGADDDDDDDAAATTTTNDEPKSIIKTVYGHVLNCTGDMPANAKMASHLAPSATFPCFCCNTERKMLRSVTFLTQKRLYYLLPSEYIINPHDFTVDDYTTAYDDVTDSTKNKVGINGRSAFTTLDSISQPVSFSPELMHLCFENVFKKMCSFLFYVMGENLSRNSNLIYAKMVLCKLFSSCNNVTKEKFMTSKHDGSYLKAIDWKLFLQNFHLLVFYCFEEDLVIQRRRMEKLYNPWNHFKRSRKESDKYPESLKRKLFSLVSELSFILQLVILLEYPEGKFLFLKNWIIGYLKKLEELREVDYVKDRILFVFTFPFHMLLHVVFYMEHFGPLRRYWSFCMERACRTVTLLSNATFSRIQSIGLTSMLNSTFRCILISKINYLAFGMKMELYEKGFNAPEIVFKHVRNATRETTVNSKEQYRYGLHKVSLLKLSGGDYTGKTKLCYFINKEKKRCYGLVCDIFHYTKVPVSAGISTEVTVLAYYPLPKPDFITETFYTIDEPIKVKAIHFLQGSHVERC</sequence>
<organism evidence="1 2">
    <name type="scientific">Ambrosiozyma monospora</name>
    <name type="common">Yeast</name>
    <name type="synonym">Endomycopsis monosporus</name>
    <dbReference type="NCBI Taxonomy" id="43982"/>
    <lineage>
        <taxon>Eukaryota</taxon>
        <taxon>Fungi</taxon>
        <taxon>Dikarya</taxon>
        <taxon>Ascomycota</taxon>
        <taxon>Saccharomycotina</taxon>
        <taxon>Pichiomycetes</taxon>
        <taxon>Pichiales</taxon>
        <taxon>Pichiaceae</taxon>
        <taxon>Ambrosiozyma</taxon>
    </lineage>
</organism>